<accession>A0A7L7KS14</accession>
<dbReference type="InterPro" id="IPR053959">
    <property type="entry name" value="YvlB/LiaX_N"/>
</dbReference>
<keyword evidence="3" id="KW-1185">Reference proteome</keyword>
<feature type="domain" description="YvlB/LiaX N-terminal" evidence="1">
    <location>
        <begin position="3"/>
        <end position="32"/>
    </location>
</feature>
<evidence type="ECO:0000259" key="1">
    <source>
        <dbReference type="Pfam" id="PF22746"/>
    </source>
</evidence>
<proteinExistence type="predicted"/>
<dbReference type="EMBL" id="CP048914">
    <property type="protein sequence ID" value="QMS84744.1"/>
    <property type="molecule type" value="Genomic_DNA"/>
</dbReference>
<dbReference type="Pfam" id="PF22746">
    <property type="entry name" value="SHOCT-like_DUF2089-C"/>
    <property type="match status" value="1"/>
</dbReference>
<evidence type="ECO:0000313" key="2">
    <source>
        <dbReference type="EMBL" id="QMS84744.1"/>
    </source>
</evidence>
<dbReference type="Proteomes" id="UP000514720">
    <property type="component" value="Chromosome"/>
</dbReference>
<protein>
    <recommendedName>
        <fullName evidence="1">YvlB/LiaX N-terminal domain-containing protein</fullName>
    </recommendedName>
</protein>
<dbReference type="KEGG" id="xcl:G4Z02_02905"/>
<reference evidence="2 3" key="1">
    <citation type="submission" date="2020-02" db="EMBL/GenBank/DDBJ databases">
        <authorList>
            <person name="Zheng R.K."/>
            <person name="Sun C.M."/>
        </authorList>
    </citation>
    <scope>NUCLEOTIDE SEQUENCE [LARGE SCALE GENOMIC DNA]</scope>
    <source>
        <strain evidence="3">zrk13</strain>
    </source>
</reference>
<gene>
    <name evidence="2" type="ORF">G4Z02_02905</name>
</gene>
<sequence length="122" mass="13626">MDDKLRILEMIEKKTITAAEGAELLKALDKNEDKTVLKPKKEAFKMFKVKVLSADGDKVNVQIPVEFAKVALRSGKGFMKVDQIEDLDLDIEQLLEMIDSGMLGKLVEVESADGDFVEIVIE</sequence>
<dbReference type="RefSeq" id="WP_258878364.1">
    <property type="nucleotide sequence ID" value="NZ_CP048914.1"/>
</dbReference>
<name>A0A7L7KS14_9MOLU</name>
<organism evidence="2 3">
    <name type="scientific">Candidatus Xianfuyuplasma coldseepsis</name>
    <dbReference type="NCBI Taxonomy" id="2782163"/>
    <lineage>
        <taxon>Bacteria</taxon>
        <taxon>Bacillati</taxon>
        <taxon>Mycoplasmatota</taxon>
        <taxon>Mollicutes</taxon>
        <taxon>Candidatus Izemoplasmatales</taxon>
        <taxon>Candidatus Izemoplasmataceae</taxon>
        <taxon>Candidatus Xianfuyuplasma</taxon>
    </lineage>
</organism>
<evidence type="ECO:0000313" key="3">
    <source>
        <dbReference type="Proteomes" id="UP000514720"/>
    </source>
</evidence>
<dbReference type="AlphaFoldDB" id="A0A7L7KS14"/>